<dbReference type="Pfam" id="PF05170">
    <property type="entry name" value="AsmA"/>
    <property type="match status" value="1"/>
</dbReference>
<evidence type="ECO:0000313" key="4">
    <source>
        <dbReference type="Proteomes" id="UP000198623"/>
    </source>
</evidence>
<dbReference type="GO" id="GO:0005886">
    <property type="term" value="C:plasma membrane"/>
    <property type="evidence" value="ECO:0007669"/>
    <property type="project" value="TreeGrafter"/>
</dbReference>
<feature type="region of interest" description="Disordered" evidence="1">
    <location>
        <begin position="395"/>
        <end position="420"/>
    </location>
</feature>
<dbReference type="PANTHER" id="PTHR30441">
    <property type="entry name" value="DUF748 DOMAIN-CONTAINING PROTEIN"/>
    <property type="match status" value="1"/>
</dbReference>
<dbReference type="EMBL" id="FOOU01000001">
    <property type="protein sequence ID" value="SFF81769.1"/>
    <property type="molecule type" value="Genomic_DNA"/>
</dbReference>
<evidence type="ECO:0000313" key="3">
    <source>
        <dbReference type="EMBL" id="SFF81769.1"/>
    </source>
</evidence>
<evidence type="ECO:0000256" key="1">
    <source>
        <dbReference type="SAM" id="MobiDB-lite"/>
    </source>
</evidence>
<sequence length="725" mass="77413">MGKLIKIVLGLLLACIILIAAGGALLSAFIDPNDYKPEIEQAALDQGGIELKIGGDISWSFFPRLSLAVNNIDVRYPQQASLARLEQAQISVRIPELLSGNVQMNSIIIEGLNLNLTKTSTGKVNWQSNAGSDVATSEPSTATDNAAATTTAAEPAGSNLKIDIESVQIISGTVNYSDEQTAQSILLNNINLKTGRITNNAPFPLSLSLNAKQDQNGKQVLEAAAQFDGKIQLDLSQQQYQLKDFIGDLHIQNGTNLQVQLKTDASIDLISRQLIVDNWSAEVANLQLNGKLNIANLDTLEMNGTVTVAPFALNPLLTTLGQAPVQTADQKALKNIGLISTFSGNADAINTSSLSIKLDDTSFDGSAGVNLKTGRIKLKLAGNSINLDGYLPAETQQASTTDKASEKSTSDNGARYSKEEVIPMEPLQSLNLDAAVSLKSASYQKFSMSNIDFAVNANNGIVKAERINLDMYGGKIRNSITLDARKKPLQITTKASISGLQIGDLLTDMSGEATLTGTLGTNTNIVSYGQSVHGIINTMTGNANITVTDGVVNGINMAQELCQTINNLSSLGSVQPAQTVDQSTPFAKMGGNFNIKNGVVSNNDLGVKLDAMNIKGKGDVNLPQALVDYQLALIIEENLFKKTCPVNNRLEGVEWPVRCKGSFDLEPTQLCKPDTKAIRDILKNAVTSKLKEQLSDKVQDKLGDKLKDKIGGDDAVKGLLKGLFK</sequence>
<dbReference type="Proteomes" id="UP000198623">
    <property type="component" value="Unassembled WGS sequence"/>
</dbReference>
<dbReference type="GO" id="GO:0090313">
    <property type="term" value="P:regulation of protein targeting to membrane"/>
    <property type="evidence" value="ECO:0007669"/>
    <property type="project" value="TreeGrafter"/>
</dbReference>
<dbReference type="OrthoDB" id="9766390at2"/>
<organism evidence="3 4">
    <name type="scientific">Neptunomonas qingdaonensis</name>
    <dbReference type="NCBI Taxonomy" id="1045558"/>
    <lineage>
        <taxon>Bacteria</taxon>
        <taxon>Pseudomonadati</taxon>
        <taxon>Pseudomonadota</taxon>
        <taxon>Gammaproteobacteria</taxon>
        <taxon>Oceanospirillales</taxon>
        <taxon>Oceanospirillaceae</taxon>
        <taxon>Neptunomonas</taxon>
    </lineage>
</organism>
<gene>
    <name evidence="3" type="ORF">SAMN05216175_101205</name>
</gene>
<dbReference type="RefSeq" id="WP_090723248.1">
    <property type="nucleotide sequence ID" value="NZ_FOOU01000001.1"/>
</dbReference>
<name>A0A1I2LTD0_9GAMM</name>
<evidence type="ECO:0000259" key="2">
    <source>
        <dbReference type="Pfam" id="PF05170"/>
    </source>
</evidence>
<dbReference type="InterPro" id="IPR007844">
    <property type="entry name" value="AsmA"/>
</dbReference>
<dbReference type="InterPro" id="IPR052894">
    <property type="entry name" value="AsmA-related"/>
</dbReference>
<proteinExistence type="predicted"/>
<reference evidence="4" key="1">
    <citation type="submission" date="2016-10" db="EMBL/GenBank/DDBJ databases">
        <authorList>
            <person name="Varghese N."/>
            <person name="Submissions S."/>
        </authorList>
    </citation>
    <scope>NUCLEOTIDE SEQUENCE [LARGE SCALE GENOMIC DNA]</scope>
    <source>
        <strain evidence="4">CGMCC 1.10971</strain>
    </source>
</reference>
<dbReference type="STRING" id="1045558.SAMN05216175_101205"/>
<feature type="domain" description="AsmA" evidence="2">
    <location>
        <begin position="1"/>
        <end position="605"/>
    </location>
</feature>
<keyword evidence="4" id="KW-1185">Reference proteome</keyword>
<accession>A0A1I2LTD0</accession>
<dbReference type="PANTHER" id="PTHR30441:SF4">
    <property type="entry name" value="PROTEIN ASMA"/>
    <property type="match status" value="1"/>
</dbReference>
<dbReference type="AlphaFoldDB" id="A0A1I2LTD0"/>
<protein>
    <submittedName>
        <fullName evidence="3">Uncharacterized protein involved in outer membrane biogenesis</fullName>
    </submittedName>
</protein>